<dbReference type="EMBL" id="VDCV01000016">
    <property type="protein sequence ID" value="KAB5520369.1"/>
    <property type="molecule type" value="Genomic_DNA"/>
</dbReference>
<dbReference type="AlphaFoldDB" id="A0A5N5JMA6"/>
<accession>A0A5N5JMA6</accession>
<evidence type="ECO:0000313" key="2">
    <source>
        <dbReference type="Proteomes" id="UP000326939"/>
    </source>
</evidence>
<reference evidence="2" key="1">
    <citation type="journal article" date="2019" name="Gigascience">
        <title>De novo genome assembly of the endangered Acer yangbiense, a plant species with extremely small populations endemic to Yunnan Province, China.</title>
        <authorList>
            <person name="Yang J."/>
            <person name="Wariss H.M."/>
            <person name="Tao L."/>
            <person name="Zhang R."/>
            <person name="Yun Q."/>
            <person name="Hollingsworth P."/>
            <person name="Dao Z."/>
            <person name="Luo G."/>
            <person name="Guo H."/>
            <person name="Ma Y."/>
            <person name="Sun W."/>
        </authorList>
    </citation>
    <scope>NUCLEOTIDE SEQUENCE [LARGE SCALE GENOMIC DNA]</scope>
    <source>
        <strain evidence="2">cv. br00</strain>
    </source>
</reference>
<comment type="caution">
    <text evidence="1">The sequence shown here is derived from an EMBL/GenBank/DDBJ whole genome shotgun (WGS) entry which is preliminary data.</text>
</comment>
<organism evidence="1 2">
    <name type="scientific">Salix brachista</name>
    <dbReference type="NCBI Taxonomy" id="2182728"/>
    <lineage>
        <taxon>Eukaryota</taxon>
        <taxon>Viridiplantae</taxon>
        <taxon>Streptophyta</taxon>
        <taxon>Embryophyta</taxon>
        <taxon>Tracheophyta</taxon>
        <taxon>Spermatophyta</taxon>
        <taxon>Magnoliopsida</taxon>
        <taxon>eudicotyledons</taxon>
        <taxon>Gunneridae</taxon>
        <taxon>Pentapetalae</taxon>
        <taxon>rosids</taxon>
        <taxon>fabids</taxon>
        <taxon>Malpighiales</taxon>
        <taxon>Salicaceae</taxon>
        <taxon>Saliceae</taxon>
        <taxon>Salix</taxon>
    </lineage>
</organism>
<gene>
    <name evidence="1" type="ORF">DKX38_024688</name>
</gene>
<protein>
    <submittedName>
        <fullName evidence="1">Uncharacterized protein</fullName>
    </submittedName>
</protein>
<dbReference type="Proteomes" id="UP000326939">
    <property type="component" value="Chromosome 16"/>
</dbReference>
<name>A0A5N5JMA6_9ROSI</name>
<sequence length="103" mass="11091">MSGHVHKQRTALYIIVAFMDGYHAKGSSFKGHPELRLVASQASSVLVSMQGTGGGDLISGKEAVVRGGLFGVEVKREERSLRLDEEKETAVVIYGEEEDEGAV</sequence>
<proteinExistence type="predicted"/>
<evidence type="ECO:0000313" key="1">
    <source>
        <dbReference type="EMBL" id="KAB5520369.1"/>
    </source>
</evidence>
<keyword evidence="2" id="KW-1185">Reference proteome</keyword>